<dbReference type="InterPro" id="IPR011047">
    <property type="entry name" value="Quinoprotein_ADH-like_sf"/>
</dbReference>
<evidence type="ECO:0000313" key="3">
    <source>
        <dbReference type="EMBL" id="MFC4990070.1"/>
    </source>
</evidence>
<feature type="region of interest" description="Disordered" evidence="1">
    <location>
        <begin position="384"/>
        <end position="412"/>
    </location>
</feature>
<dbReference type="Pfam" id="PF13360">
    <property type="entry name" value="PQQ_2"/>
    <property type="match status" value="2"/>
</dbReference>
<organism evidence="3 4">
    <name type="scientific">Saliphagus infecundisoli</name>
    <dbReference type="NCBI Taxonomy" id="1849069"/>
    <lineage>
        <taxon>Archaea</taxon>
        <taxon>Methanobacteriati</taxon>
        <taxon>Methanobacteriota</taxon>
        <taxon>Stenosarchaea group</taxon>
        <taxon>Halobacteria</taxon>
        <taxon>Halobacteriales</taxon>
        <taxon>Natrialbaceae</taxon>
        <taxon>Saliphagus</taxon>
    </lineage>
</organism>
<dbReference type="Gene3D" id="2.130.10.10">
    <property type="entry name" value="YVTN repeat-like/Quinoprotein amine dehydrogenase"/>
    <property type="match status" value="1"/>
</dbReference>
<evidence type="ECO:0000256" key="1">
    <source>
        <dbReference type="SAM" id="MobiDB-lite"/>
    </source>
</evidence>
<dbReference type="Proteomes" id="UP001595925">
    <property type="component" value="Unassembled WGS sequence"/>
</dbReference>
<dbReference type="RefSeq" id="WP_224830166.1">
    <property type="nucleotide sequence ID" value="NZ_JAIVEF010000041.1"/>
</dbReference>
<comment type="caution">
    <text evidence="3">The sequence shown here is derived from an EMBL/GenBank/DDBJ whole genome shotgun (WGS) entry which is preliminary data.</text>
</comment>
<protein>
    <submittedName>
        <fullName evidence="3">PQQ-binding-like beta-propeller repeat protein</fullName>
    </submittedName>
</protein>
<dbReference type="Gene3D" id="2.40.10.480">
    <property type="match status" value="2"/>
</dbReference>
<dbReference type="EMBL" id="JBHSJG010000060">
    <property type="protein sequence ID" value="MFC4990070.1"/>
    <property type="molecule type" value="Genomic_DNA"/>
</dbReference>
<keyword evidence="4" id="KW-1185">Reference proteome</keyword>
<feature type="region of interest" description="Disordered" evidence="1">
    <location>
        <begin position="515"/>
        <end position="569"/>
    </location>
</feature>
<evidence type="ECO:0000259" key="2">
    <source>
        <dbReference type="Pfam" id="PF13360"/>
    </source>
</evidence>
<accession>A0ABD5QK81</accession>
<feature type="compositionally biased region" description="Acidic residues" evidence="1">
    <location>
        <begin position="519"/>
        <end position="556"/>
    </location>
</feature>
<dbReference type="AlphaFoldDB" id="A0ABD5QK81"/>
<reference evidence="3 4" key="1">
    <citation type="journal article" date="2019" name="Int. J. Syst. Evol. Microbiol.">
        <title>The Global Catalogue of Microorganisms (GCM) 10K type strain sequencing project: providing services to taxonomists for standard genome sequencing and annotation.</title>
        <authorList>
            <consortium name="The Broad Institute Genomics Platform"/>
            <consortium name="The Broad Institute Genome Sequencing Center for Infectious Disease"/>
            <person name="Wu L."/>
            <person name="Ma J."/>
        </authorList>
    </citation>
    <scope>NUCLEOTIDE SEQUENCE [LARGE SCALE GENOMIC DNA]</scope>
    <source>
        <strain evidence="3 4">CGMCC 1.15824</strain>
    </source>
</reference>
<dbReference type="PROSITE" id="PS51318">
    <property type="entry name" value="TAT"/>
    <property type="match status" value="1"/>
</dbReference>
<dbReference type="InterPro" id="IPR006311">
    <property type="entry name" value="TAT_signal"/>
</dbReference>
<gene>
    <name evidence="3" type="ORF">ACFPFO_20445</name>
</gene>
<dbReference type="InterPro" id="IPR015943">
    <property type="entry name" value="WD40/YVTN_repeat-like_dom_sf"/>
</dbReference>
<sequence>MLVVEEGEHVSGIVTHRLPFSVDRRTLLATGTTLAAGGLFGSLPAAADEHGEGGDDNALEEPTGVAWRYDGSHDVDATVAAGGRIYTLADGGVVAIDAEDGSLVWETGDIGAERTLAVAEGSVFVAGDPVQALDAESGEVRWEGEIASQEMAVGHGMVYASSEGNVYALSGADGSVQWSRESATVETDDGERAAAELVLGDVGEDAVYAADSDEHLIVGFDPTTGETATTIAQNQPADLLTAGSGHVASYPAHDTAFLIEVATETRTDVPQSVAHTIVGDTYFTTTRNGGLVAFDLSDTAERAWELGTGLGTEHDLPAVVGGTAVTTHVPRPADMPDEEDNEDRVVALDVASGEEQWRYVFEGTDGVELADADGDTVYVSRNGELLALRPEEESGDDGGSEDDEQGDEPEEHEIPGEAEVIGYEDTEHVDVTHDFPSQSIGERACRLDVGVINTSEDRELKVRYAASTYDADDDHIDTVTSGTVVLEPGDDTDAEFAIGCEEDGSYEVSVDVMHSTEYNPDDGDNPADDQDDTDDDDDDEIEDDEDTGENDQEDGPPLELSVSAPDSIARGETASVDVRIWNHGEDAAEITVSLEAGDVSDSMTVEIAPGDCYASFHTVPCGDLSLGDNEWTITAGEVTESGTLVLTDS</sequence>
<evidence type="ECO:0000313" key="4">
    <source>
        <dbReference type="Proteomes" id="UP001595925"/>
    </source>
</evidence>
<dbReference type="InterPro" id="IPR018391">
    <property type="entry name" value="PQQ_b-propeller_rpt"/>
</dbReference>
<proteinExistence type="predicted"/>
<dbReference type="InterPro" id="IPR002372">
    <property type="entry name" value="PQQ_rpt_dom"/>
</dbReference>
<feature type="domain" description="Pyrrolo-quinoline quinone repeat" evidence="2">
    <location>
        <begin position="276"/>
        <end position="391"/>
    </location>
</feature>
<feature type="compositionally biased region" description="Acidic residues" evidence="1">
    <location>
        <begin position="393"/>
        <end position="411"/>
    </location>
</feature>
<dbReference type="SUPFAM" id="SSF50998">
    <property type="entry name" value="Quinoprotein alcohol dehydrogenase-like"/>
    <property type="match status" value="1"/>
</dbReference>
<feature type="domain" description="Pyrrolo-quinoline quinone repeat" evidence="2">
    <location>
        <begin position="90"/>
        <end position="228"/>
    </location>
</feature>
<dbReference type="PANTHER" id="PTHR34512:SF30">
    <property type="entry name" value="OUTER MEMBRANE PROTEIN ASSEMBLY FACTOR BAMB"/>
    <property type="match status" value="1"/>
</dbReference>
<name>A0ABD5QK81_9EURY</name>
<dbReference type="SMART" id="SM00564">
    <property type="entry name" value="PQQ"/>
    <property type="match status" value="6"/>
</dbReference>
<dbReference type="PANTHER" id="PTHR34512">
    <property type="entry name" value="CELL SURFACE PROTEIN"/>
    <property type="match status" value="1"/>
</dbReference>